<proteinExistence type="predicted"/>
<name>A0A9W4U942_9PLEO</name>
<dbReference type="PANTHER" id="PTHR42791:SF1">
    <property type="entry name" value="N-ACETYLTRANSFERASE DOMAIN-CONTAINING PROTEIN"/>
    <property type="match status" value="1"/>
</dbReference>
<dbReference type="CDD" id="cd04301">
    <property type="entry name" value="NAT_SF"/>
    <property type="match status" value="1"/>
</dbReference>
<dbReference type="PANTHER" id="PTHR42791">
    <property type="entry name" value="GNAT FAMILY ACETYLTRANSFERASE"/>
    <property type="match status" value="1"/>
</dbReference>
<comment type="caution">
    <text evidence="2">The sequence shown here is derived from an EMBL/GenBank/DDBJ whole genome shotgun (WGS) entry which is preliminary data.</text>
</comment>
<dbReference type="InterPro" id="IPR000182">
    <property type="entry name" value="GNAT_dom"/>
</dbReference>
<dbReference type="Gene3D" id="3.40.630.30">
    <property type="match status" value="1"/>
</dbReference>
<dbReference type="InterPro" id="IPR052523">
    <property type="entry name" value="Trichothecene_AcTrans"/>
</dbReference>
<evidence type="ECO:0000313" key="3">
    <source>
        <dbReference type="Proteomes" id="UP001152607"/>
    </source>
</evidence>
<evidence type="ECO:0000313" key="2">
    <source>
        <dbReference type="EMBL" id="CAI6317904.1"/>
    </source>
</evidence>
<dbReference type="Pfam" id="PF13508">
    <property type="entry name" value="Acetyltransf_7"/>
    <property type="match status" value="1"/>
</dbReference>
<dbReference type="InterPro" id="IPR016181">
    <property type="entry name" value="Acyl_CoA_acyltransferase"/>
</dbReference>
<protein>
    <recommendedName>
        <fullName evidence="1">N-acetyltransferase domain-containing protein</fullName>
    </recommendedName>
</protein>
<sequence length="236" mass="26260">MASASPFALVPAEVSDALAIAKIFAVSWTSPFTRLQFGEVNPDTLATTMASQIASLIENSPNTLFMVMRSASQEIAAVAHWTLPTTVGESRENESAEEKRERELCKDEVYLQELPDGCNKALVYEFMLSLRILRNETLLSRPYFLLDNIATDPAHRGKGLASRLIEWVFPHADKMQNGKGVVVYLETSSESPAEKLYKRLGFEEKGKAVINNLERFGGEGEHVHVAFTREPRKAVT</sequence>
<dbReference type="AlphaFoldDB" id="A0A9W4U942"/>
<reference evidence="2" key="1">
    <citation type="submission" date="2023-01" db="EMBL/GenBank/DDBJ databases">
        <authorList>
            <person name="Van Ghelder C."/>
            <person name="Rancurel C."/>
        </authorList>
    </citation>
    <scope>NUCLEOTIDE SEQUENCE</scope>
    <source>
        <strain evidence="2">CNCM I-4278</strain>
    </source>
</reference>
<organism evidence="2 3">
    <name type="scientific">Periconia digitata</name>
    <dbReference type="NCBI Taxonomy" id="1303443"/>
    <lineage>
        <taxon>Eukaryota</taxon>
        <taxon>Fungi</taxon>
        <taxon>Dikarya</taxon>
        <taxon>Ascomycota</taxon>
        <taxon>Pezizomycotina</taxon>
        <taxon>Dothideomycetes</taxon>
        <taxon>Pleosporomycetidae</taxon>
        <taxon>Pleosporales</taxon>
        <taxon>Massarineae</taxon>
        <taxon>Periconiaceae</taxon>
        <taxon>Periconia</taxon>
    </lineage>
</organism>
<dbReference type="SUPFAM" id="SSF55729">
    <property type="entry name" value="Acyl-CoA N-acyltransferases (Nat)"/>
    <property type="match status" value="1"/>
</dbReference>
<gene>
    <name evidence="2" type="ORF">PDIGIT_LOCUS3478</name>
</gene>
<dbReference type="Proteomes" id="UP001152607">
    <property type="component" value="Unassembled WGS sequence"/>
</dbReference>
<keyword evidence="3" id="KW-1185">Reference proteome</keyword>
<evidence type="ECO:0000259" key="1">
    <source>
        <dbReference type="PROSITE" id="PS51186"/>
    </source>
</evidence>
<accession>A0A9W4U942</accession>
<dbReference type="PROSITE" id="PS51186">
    <property type="entry name" value="GNAT"/>
    <property type="match status" value="1"/>
</dbReference>
<dbReference type="OrthoDB" id="410198at2759"/>
<dbReference type="EMBL" id="CAOQHR010000002">
    <property type="protein sequence ID" value="CAI6317904.1"/>
    <property type="molecule type" value="Genomic_DNA"/>
</dbReference>
<dbReference type="GO" id="GO:0016747">
    <property type="term" value="F:acyltransferase activity, transferring groups other than amino-acyl groups"/>
    <property type="evidence" value="ECO:0007669"/>
    <property type="project" value="InterPro"/>
</dbReference>
<feature type="domain" description="N-acetyltransferase" evidence="1">
    <location>
        <begin position="66"/>
        <end position="230"/>
    </location>
</feature>